<evidence type="ECO:0000256" key="5">
    <source>
        <dbReference type="ARBA" id="ARBA00012966"/>
    </source>
</evidence>
<keyword evidence="6" id="KW-0808">Transferase</keyword>
<comment type="caution">
    <text evidence="8">Lacks conserved residue(s) required for the propagation of feature annotation.</text>
</comment>
<sequence>MKQQYPQHQKTFVLGYPGFFFHRCIGELVSQFEKSGLNITKMICMRVSEVFAREHLENINWDPEARTGWIPEVFGEKLPSEKWADYLASEPLVAMVVEGDDAVSKVLELTSKKELPFWVVENERTTVYASKSGWQAELDIDLWFRPVSFEEANAGKKVVFMLPKGEIHGPRREVEEVLKLDEYTYELTEDLKDNFVMEHMSVFLIKPLAFRERCVGEILDAIEVNCFGLRGLKLVKKAEHPSRAWLTDSSSEIDGDDEYGVAVVVFGMKPCFKILPGDIKKIDHDNEVFEIGSDYLYLSDPGEDVLEAAAEFFDYGFTAWACPGHSSLFGCIFEASFVGLVSLP</sequence>
<accession>A0AA41S0P0</accession>
<protein>
    <recommendedName>
        <fullName evidence="5">nucleoside-diphosphate kinase</fullName>
        <ecNumber evidence="5">2.7.4.6</ecNumber>
    </recommendedName>
</protein>
<evidence type="ECO:0000256" key="7">
    <source>
        <dbReference type="ARBA" id="ARBA00022777"/>
    </source>
</evidence>
<evidence type="ECO:0000256" key="1">
    <source>
        <dbReference type="ARBA" id="ARBA00000082"/>
    </source>
</evidence>
<dbReference type="Gene3D" id="3.30.70.141">
    <property type="entry name" value="Nucleoside diphosphate kinase-like domain"/>
    <property type="match status" value="1"/>
</dbReference>
<comment type="cofactor">
    <cofactor evidence="3">
        <name>Mg(2+)</name>
        <dbReference type="ChEBI" id="CHEBI:18420"/>
    </cofactor>
</comment>
<dbReference type="PANTHER" id="PTHR11349">
    <property type="entry name" value="NUCLEOSIDE DIPHOSPHATE KINASE"/>
    <property type="match status" value="1"/>
</dbReference>
<evidence type="ECO:0000256" key="6">
    <source>
        <dbReference type="ARBA" id="ARBA00022679"/>
    </source>
</evidence>
<dbReference type="Proteomes" id="UP001177140">
    <property type="component" value="Unassembled WGS sequence"/>
</dbReference>
<keyword evidence="11" id="KW-1185">Reference proteome</keyword>
<evidence type="ECO:0000313" key="11">
    <source>
        <dbReference type="Proteomes" id="UP001177140"/>
    </source>
</evidence>
<dbReference type="EC" id="2.7.4.6" evidence="5"/>
<comment type="caution">
    <text evidence="10">The sequence shown here is derived from an EMBL/GenBank/DDBJ whole genome shotgun (WGS) entry which is preliminary data.</text>
</comment>
<reference evidence="10" key="1">
    <citation type="submission" date="2022-03" db="EMBL/GenBank/DDBJ databases">
        <title>A functionally conserved STORR gene fusion in Papaver species that diverged 16.8 million years ago.</title>
        <authorList>
            <person name="Catania T."/>
        </authorList>
    </citation>
    <scope>NUCLEOTIDE SEQUENCE</scope>
    <source>
        <strain evidence="10">S-191538</strain>
    </source>
</reference>
<dbReference type="GO" id="GO:0004550">
    <property type="term" value="F:nucleoside diphosphate kinase activity"/>
    <property type="evidence" value="ECO:0007669"/>
    <property type="project" value="UniProtKB-EC"/>
</dbReference>
<dbReference type="InterPro" id="IPR036850">
    <property type="entry name" value="NDK-like_dom_sf"/>
</dbReference>
<organism evidence="10 11">
    <name type="scientific">Papaver nudicaule</name>
    <name type="common">Iceland poppy</name>
    <dbReference type="NCBI Taxonomy" id="74823"/>
    <lineage>
        <taxon>Eukaryota</taxon>
        <taxon>Viridiplantae</taxon>
        <taxon>Streptophyta</taxon>
        <taxon>Embryophyta</taxon>
        <taxon>Tracheophyta</taxon>
        <taxon>Spermatophyta</taxon>
        <taxon>Magnoliopsida</taxon>
        <taxon>Ranunculales</taxon>
        <taxon>Papaveraceae</taxon>
        <taxon>Papaveroideae</taxon>
        <taxon>Papaver</taxon>
    </lineage>
</organism>
<dbReference type="SUPFAM" id="SSF54919">
    <property type="entry name" value="Nucleoside diphosphate kinase, NDK"/>
    <property type="match status" value="1"/>
</dbReference>
<dbReference type="AlphaFoldDB" id="A0AA41S0P0"/>
<evidence type="ECO:0000256" key="4">
    <source>
        <dbReference type="ARBA" id="ARBA00008142"/>
    </source>
</evidence>
<evidence type="ECO:0000256" key="2">
    <source>
        <dbReference type="ARBA" id="ARBA00000937"/>
    </source>
</evidence>
<feature type="domain" description="Nucleoside diphosphate kinase-like" evidence="9">
    <location>
        <begin position="8"/>
        <end position="151"/>
    </location>
</feature>
<dbReference type="SMART" id="SM00562">
    <property type="entry name" value="NDK"/>
    <property type="match status" value="1"/>
</dbReference>
<keyword evidence="7" id="KW-0418">Kinase</keyword>
<proteinExistence type="inferred from homology"/>
<comment type="similarity">
    <text evidence="4 8">Belongs to the NDK family.</text>
</comment>
<evidence type="ECO:0000256" key="8">
    <source>
        <dbReference type="PROSITE-ProRule" id="PRU00706"/>
    </source>
</evidence>
<name>A0AA41S0P0_PAPNU</name>
<comment type="catalytic activity">
    <reaction evidence="2">
        <text>a ribonucleoside 5'-diphosphate + ATP = a ribonucleoside 5'-triphosphate + ADP</text>
        <dbReference type="Rhea" id="RHEA:18113"/>
        <dbReference type="ChEBI" id="CHEBI:30616"/>
        <dbReference type="ChEBI" id="CHEBI:57930"/>
        <dbReference type="ChEBI" id="CHEBI:61557"/>
        <dbReference type="ChEBI" id="CHEBI:456216"/>
        <dbReference type="EC" id="2.7.4.6"/>
    </reaction>
</comment>
<comment type="catalytic activity">
    <reaction evidence="1">
        <text>a 2'-deoxyribonucleoside 5'-diphosphate + ATP = a 2'-deoxyribonucleoside 5'-triphosphate + ADP</text>
        <dbReference type="Rhea" id="RHEA:44640"/>
        <dbReference type="ChEBI" id="CHEBI:30616"/>
        <dbReference type="ChEBI" id="CHEBI:61560"/>
        <dbReference type="ChEBI" id="CHEBI:73316"/>
        <dbReference type="ChEBI" id="CHEBI:456216"/>
        <dbReference type="EC" id="2.7.4.6"/>
    </reaction>
</comment>
<evidence type="ECO:0000256" key="3">
    <source>
        <dbReference type="ARBA" id="ARBA00001946"/>
    </source>
</evidence>
<evidence type="ECO:0000259" key="9">
    <source>
        <dbReference type="SMART" id="SM00562"/>
    </source>
</evidence>
<dbReference type="EMBL" id="JAJJMA010063660">
    <property type="protein sequence ID" value="MCL7027029.1"/>
    <property type="molecule type" value="Genomic_DNA"/>
</dbReference>
<gene>
    <name evidence="10" type="ORF">MKW94_007227</name>
</gene>
<dbReference type="InterPro" id="IPR034907">
    <property type="entry name" value="NDK-like_dom"/>
</dbReference>
<dbReference type="PROSITE" id="PS51374">
    <property type="entry name" value="NDPK_LIKE"/>
    <property type="match status" value="1"/>
</dbReference>
<dbReference type="Pfam" id="PF00334">
    <property type="entry name" value="NDK"/>
    <property type="match status" value="1"/>
</dbReference>
<evidence type="ECO:0000313" key="10">
    <source>
        <dbReference type="EMBL" id="MCL7027029.1"/>
    </source>
</evidence>